<dbReference type="RefSeq" id="WP_181186406.1">
    <property type="nucleotide sequence ID" value="NZ_PVNB01000003.1"/>
</dbReference>
<dbReference type="InterPro" id="IPR050204">
    <property type="entry name" value="AraC_XylS_family_regulators"/>
</dbReference>
<evidence type="ECO:0000256" key="2">
    <source>
        <dbReference type="ARBA" id="ARBA00023125"/>
    </source>
</evidence>
<keyword evidence="6" id="KW-1185">Reference proteome</keyword>
<dbReference type="EMBL" id="OBDZ01000002">
    <property type="protein sequence ID" value="SNY11978.1"/>
    <property type="molecule type" value="Genomic_DNA"/>
</dbReference>
<dbReference type="GO" id="GO:0003700">
    <property type="term" value="F:DNA-binding transcription factor activity"/>
    <property type="evidence" value="ECO:0007669"/>
    <property type="project" value="InterPro"/>
</dbReference>
<gene>
    <name evidence="5" type="ORF">SAMN06265827_102139</name>
</gene>
<dbReference type="Pfam" id="PF02311">
    <property type="entry name" value="AraC_binding"/>
    <property type="match status" value="1"/>
</dbReference>
<evidence type="ECO:0000256" key="1">
    <source>
        <dbReference type="ARBA" id="ARBA00023015"/>
    </source>
</evidence>
<dbReference type="Gene3D" id="1.10.10.60">
    <property type="entry name" value="Homeodomain-like"/>
    <property type="match status" value="1"/>
</dbReference>
<dbReference type="InterPro" id="IPR037923">
    <property type="entry name" value="HTH-like"/>
</dbReference>
<dbReference type="Pfam" id="PF12833">
    <property type="entry name" value="HTH_18"/>
    <property type="match status" value="1"/>
</dbReference>
<sequence length="265" mass="31839">MIPIVSYYFDHKFDKFEMKRCSNTLHAEREHFHQELSIGLIEEGTTLVEFEGVSYNFSKQDLIIIPPRLIHNCNPIDINSWKFTMVYIDYDWFYKIFELKLNRNILLYSKLKQDKFTEIKSYFSSLEDSLNHSTKELFLIEFLKKYLIDNIKFKSLELNSLKRDKIKKLKVYIDHNFNQKITLDELSDISGISKYHLIRNFKKIYKISPLTYQRNLRFNFAKRELKEGKDLAKIAVNLGYYDQSHLTNEFKKFSGTTPNDYRENL</sequence>
<evidence type="ECO:0000313" key="5">
    <source>
        <dbReference type="EMBL" id="SNY11978.1"/>
    </source>
</evidence>
<evidence type="ECO:0000313" key="6">
    <source>
        <dbReference type="Proteomes" id="UP000219573"/>
    </source>
</evidence>
<dbReference type="SMART" id="SM00342">
    <property type="entry name" value="HTH_ARAC"/>
    <property type="match status" value="1"/>
</dbReference>
<organism evidence="5 6">
    <name type="scientific">Orenia metallireducens</name>
    <dbReference type="NCBI Taxonomy" id="1413210"/>
    <lineage>
        <taxon>Bacteria</taxon>
        <taxon>Bacillati</taxon>
        <taxon>Bacillota</taxon>
        <taxon>Clostridia</taxon>
        <taxon>Halanaerobiales</taxon>
        <taxon>Halobacteroidaceae</taxon>
        <taxon>Orenia</taxon>
    </lineage>
</organism>
<feature type="domain" description="HTH araC/xylS-type" evidence="4">
    <location>
        <begin position="167"/>
        <end position="264"/>
    </location>
</feature>
<evidence type="ECO:0000256" key="3">
    <source>
        <dbReference type="ARBA" id="ARBA00023163"/>
    </source>
</evidence>
<dbReference type="PANTHER" id="PTHR46796">
    <property type="entry name" value="HTH-TYPE TRANSCRIPTIONAL ACTIVATOR RHAS-RELATED"/>
    <property type="match status" value="1"/>
</dbReference>
<dbReference type="SUPFAM" id="SSF46689">
    <property type="entry name" value="Homeodomain-like"/>
    <property type="match status" value="2"/>
</dbReference>
<dbReference type="InterPro" id="IPR003313">
    <property type="entry name" value="AraC-bd"/>
</dbReference>
<dbReference type="InterPro" id="IPR009057">
    <property type="entry name" value="Homeodomain-like_sf"/>
</dbReference>
<reference evidence="6" key="1">
    <citation type="submission" date="2017-09" db="EMBL/GenBank/DDBJ databases">
        <authorList>
            <person name="Varghese N."/>
            <person name="Submissions S."/>
        </authorList>
    </citation>
    <scope>NUCLEOTIDE SEQUENCE [LARGE SCALE GENOMIC DNA]</scope>
    <source>
        <strain evidence="6">MSL47</strain>
    </source>
</reference>
<protein>
    <submittedName>
        <fullName evidence="5">Transcriptional regulator, AraC family</fullName>
    </submittedName>
</protein>
<keyword evidence="1" id="KW-0805">Transcription regulation</keyword>
<dbReference type="Proteomes" id="UP000219573">
    <property type="component" value="Unassembled WGS sequence"/>
</dbReference>
<evidence type="ECO:0000259" key="4">
    <source>
        <dbReference type="PROSITE" id="PS01124"/>
    </source>
</evidence>
<dbReference type="PROSITE" id="PS01124">
    <property type="entry name" value="HTH_ARAC_FAMILY_2"/>
    <property type="match status" value="1"/>
</dbReference>
<keyword evidence="2" id="KW-0238">DNA-binding</keyword>
<name>A0A285FL92_9FIRM</name>
<keyword evidence="3" id="KW-0804">Transcription</keyword>
<dbReference type="InterPro" id="IPR018060">
    <property type="entry name" value="HTH_AraC"/>
</dbReference>
<proteinExistence type="predicted"/>
<dbReference type="SUPFAM" id="SSF51215">
    <property type="entry name" value="Regulatory protein AraC"/>
    <property type="match status" value="1"/>
</dbReference>
<accession>A0A285FL92</accession>
<dbReference type="AlphaFoldDB" id="A0A285FL92"/>
<dbReference type="GO" id="GO:0043565">
    <property type="term" value="F:sequence-specific DNA binding"/>
    <property type="evidence" value="ECO:0007669"/>
    <property type="project" value="InterPro"/>
</dbReference>